<dbReference type="GO" id="GO:0032977">
    <property type="term" value="F:membrane insertase activity"/>
    <property type="evidence" value="ECO:0007669"/>
    <property type="project" value="InterPro"/>
</dbReference>
<evidence type="ECO:0000256" key="5">
    <source>
        <dbReference type="RuleBase" id="RU003945"/>
    </source>
</evidence>
<evidence type="ECO:0000256" key="2">
    <source>
        <dbReference type="ARBA" id="ARBA00022692"/>
    </source>
</evidence>
<dbReference type="PANTHER" id="PTHR12428:SF65">
    <property type="entry name" value="CYTOCHROME C OXIDASE ASSEMBLY PROTEIN COX18, MITOCHONDRIAL"/>
    <property type="match status" value="1"/>
</dbReference>
<dbReference type="InterPro" id="IPR028055">
    <property type="entry name" value="YidC/Oxa/ALB_C"/>
</dbReference>
<evidence type="ECO:0000256" key="1">
    <source>
        <dbReference type="ARBA" id="ARBA00004141"/>
    </source>
</evidence>
<evidence type="ECO:0000313" key="9">
    <source>
        <dbReference type="Proteomes" id="UP000306888"/>
    </source>
</evidence>
<feature type="transmembrane region" description="Helical" evidence="6">
    <location>
        <begin position="86"/>
        <end position="107"/>
    </location>
</feature>
<feature type="transmembrane region" description="Helical" evidence="6">
    <location>
        <begin position="166"/>
        <end position="189"/>
    </location>
</feature>
<dbReference type="Proteomes" id="UP000306888">
    <property type="component" value="Unassembled WGS sequence"/>
</dbReference>
<comment type="caution">
    <text evidence="8">The sequence shown here is derived from an EMBL/GenBank/DDBJ whole genome shotgun (WGS) entry which is preliminary data.</text>
</comment>
<comment type="similarity">
    <text evidence="5">Belongs to the OXA1/ALB3/YidC family.</text>
</comment>
<dbReference type="RefSeq" id="WP_136003770.1">
    <property type="nucleotide sequence ID" value="NZ_SRYR01000001.1"/>
</dbReference>
<accession>A0A4S2DNU9</accession>
<dbReference type="GO" id="GO:0005886">
    <property type="term" value="C:plasma membrane"/>
    <property type="evidence" value="ECO:0007669"/>
    <property type="project" value="TreeGrafter"/>
</dbReference>
<dbReference type="NCBIfam" id="TIGR03592">
    <property type="entry name" value="yidC_oxa1_cterm"/>
    <property type="match status" value="1"/>
</dbReference>
<feature type="transmembrane region" description="Helical" evidence="6">
    <location>
        <begin position="22"/>
        <end position="42"/>
    </location>
</feature>
<dbReference type="GO" id="GO:0051205">
    <property type="term" value="P:protein insertion into membrane"/>
    <property type="evidence" value="ECO:0007669"/>
    <property type="project" value="TreeGrafter"/>
</dbReference>
<protein>
    <submittedName>
        <fullName evidence="8">Membrane protein insertase YidC</fullName>
    </submittedName>
</protein>
<dbReference type="Pfam" id="PF02096">
    <property type="entry name" value="60KD_IMP"/>
    <property type="match status" value="1"/>
</dbReference>
<evidence type="ECO:0000256" key="4">
    <source>
        <dbReference type="ARBA" id="ARBA00023136"/>
    </source>
</evidence>
<dbReference type="InterPro" id="IPR001708">
    <property type="entry name" value="YidC/ALB3/OXA1/COX18"/>
</dbReference>
<keyword evidence="4 6" id="KW-0472">Membrane</keyword>
<sequence>MDIIINIFETMIEFFYSFTGDFGIAIVLLTLGVKLIMLPFSIKQRIAMKKQLAFSKKIEFVKDKYKNNKKKQEDELNKLYLESSKGMLGCLIPILQLPIISGLYMSINSLKVEAMTILIPWAMNIGNADDKFIVPIIYTLITIAPSIISYFRVFGSNEEPASIKTVLPMMILGVVITIKAPIALGIYFITSSVFTLIEDIGFRLYSKNKVFS</sequence>
<dbReference type="EMBL" id="SRYR01000001">
    <property type="protein sequence ID" value="TGY43462.1"/>
    <property type="molecule type" value="Genomic_DNA"/>
</dbReference>
<evidence type="ECO:0000256" key="3">
    <source>
        <dbReference type="ARBA" id="ARBA00022989"/>
    </source>
</evidence>
<keyword evidence="2 5" id="KW-0812">Transmembrane</keyword>
<evidence type="ECO:0000313" key="8">
    <source>
        <dbReference type="EMBL" id="TGY43462.1"/>
    </source>
</evidence>
<keyword evidence="9" id="KW-1185">Reference proteome</keyword>
<organism evidence="8 9">
    <name type="scientific">Clostridium sartagoforme</name>
    <dbReference type="NCBI Taxonomy" id="84031"/>
    <lineage>
        <taxon>Bacteria</taxon>
        <taxon>Bacillati</taxon>
        <taxon>Bacillota</taxon>
        <taxon>Clostridia</taxon>
        <taxon>Eubacteriales</taxon>
        <taxon>Clostridiaceae</taxon>
        <taxon>Clostridium</taxon>
    </lineage>
</organism>
<dbReference type="OrthoDB" id="2380676at2"/>
<feature type="transmembrane region" description="Helical" evidence="6">
    <location>
        <begin position="132"/>
        <end position="154"/>
    </location>
</feature>
<name>A0A4S2DNU9_9CLOT</name>
<comment type="subcellular location">
    <subcellularLocation>
        <location evidence="1 5">Membrane</location>
        <topology evidence="1 5">Multi-pass membrane protein</topology>
    </subcellularLocation>
</comment>
<feature type="domain" description="Membrane insertase YidC/Oxa/ALB C-terminal" evidence="7">
    <location>
        <begin position="22"/>
        <end position="199"/>
    </location>
</feature>
<dbReference type="AlphaFoldDB" id="A0A4S2DNU9"/>
<proteinExistence type="inferred from homology"/>
<evidence type="ECO:0000259" key="7">
    <source>
        <dbReference type="Pfam" id="PF02096"/>
    </source>
</evidence>
<evidence type="ECO:0000256" key="6">
    <source>
        <dbReference type="SAM" id="Phobius"/>
    </source>
</evidence>
<dbReference type="PANTHER" id="PTHR12428">
    <property type="entry name" value="OXA1"/>
    <property type="match status" value="1"/>
</dbReference>
<reference evidence="8 9" key="1">
    <citation type="submission" date="2019-04" db="EMBL/GenBank/DDBJ databases">
        <title>Microbes associate with the intestines of laboratory mice.</title>
        <authorList>
            <person name="Navarre W."/>
            <person name="Wong E."/>
            <person name="Huang K."/>
            <person name="Tropini C."/>
            <person name="Ng K."/>
            <person name="Yu B."/>
        </authorList>
    </citation>
    <scope>NUCLEOTIDE SEQUENCE [LARGE SCALE GENOMIC DNA]</scope>
    <source>
        <strain evidence="8 9">NM50_B9-20</strain>
    </source>
</reference>
<gene>
    <name evidence="8" type="primary">yidC</name>
    <name evidence="8" type="ORF">E5347_01235</name>
</gene>
<keyword evidence="3 6" id="KW-1133">Transmembrane helix</keyword>